<proteinExistence type="predicted"/>
<sequence>MRRVIKYIKAIKKIHEKTSLINPDILQRICIDIFEQILNNNSQFDARKNDFNKCVNYDKIDCNICNKALSHYDRVYYIEIVNELSDFLPKEETYRSRIIELFMNDKKNSDFERTFYEDSLLTIEYFKLLINFDIEPEHQLRYIEGGLSEYLHQVRRDSKVFLEILKTINRMNRASRHNHLKKLLNEIVQFMCENKEYIRESPEIALESINLLLTNNQTKTAFDIFPEFGQIPKREEELLHLQTFLNIFRK</sequence>
<evidence type="ECO:0000313" key="1">
    <source>
        <dbReference type="EMBL" id="KAA6344203.1"/>
    </source>
</evidence>
<comment type="caution">
    <text evidence="1">The sequence shown here is derived from an EMBL/GenBank/DDBJ whole genome shotgun (WGS) entry which is preliminary data.</text>
</comment>
<name>A0A5J4SFZ8_9ZZZZ</name>
<organism evidence="1">
    <name type="scientific">termite gut metagenome</name>
    <dbReference type="NCBI Taxonomy" id="433724"/>
    <lineage>
        <taxon>unclassified sequences</taxon>
        <taxon>metagenomes</taxon>
        <taxon>organismal metagenomes</taxon>
    </lineage>
</organism>
<reference evidence="1" key="1">
    <citation type="submission" date="2019-03" db="EMBL/GenBank/DDBJ databases">
        <title>Single cell metagenomics reveals metabolic interactions within the superorganism composed of flagellate Streblomastix strix and complex community of Bacteroidetes bacteria on its surface.</title>
        <authorList>
            <person name="Treitli S.C."/>
            <person name="Kolisko M."/>
            <person name="Husnik F."/>
            <person name="Keeling P."/>
            <person name="Hampl V."/>
        </authorList>
    </citation>
    <scope>NUCLEOTIDE SEQUENCE</scope>
    <source>
        <strain evidence="1">STM</strain>
    </source>
</reference>
<dbReference type="EMBL" id="SNRY01000230">
    <property type="protein sequence ID" value="KAA6344203.1"/>
    <property type="molecule type" value="Genomic_DNA"/>
</dbReference>
<accession>A0A5J4SFZ8</accession>
<protein>
    <submittedName>
        <fullName evidence="1">Uncharacterized protein</fullName>
    </submittedName>
</protein>
<gene>
    <name evidence="1" type="ORF">EZS27_008174</name>
</gene>
<dbReference type="AlphaFoldDB" id="A0A5J4SFZ8"/>